<feature type="domain" description="ABC-2 type transporter transmembrane" evidence="7">
    <location>
        <begin position="130"/>
        <end position="235"/>
    </location>
</feature>
<reference evidence="8 9" key="1">
    <citation type="journal article" date="2021" name="Sci. Rep.">
        <title>The genome of the diatom Chaetoceros tenuissimus carries an ancient integrated fragment of an extant virus.</title>
        <authorList>
            <person name="Hongo Y."/>
            <person name="Kimura K."/>
            <person name="Takaki Y."/>
            <person name="Yoshida Y."/>
            <person name="Baba S."/>
            <person name="Kobayashi G."/>
            <person name="Nagasaki K."/>
            <person name="Hano T."/>
            <person name="Tomaru Y."/>
        </authorList>
    </citation>
    <scope>NUCLEOTIDE SEQUENCE [LARGE SCALE GENOMIC DNA]</scope>
    <source>
        <strain evidence="8 9">NIES-3715</strain>
    </source>
</reference>
<evidence type="ECO:0000256" key="1">
    <source>
        <dbReference type="ARBA" id="ARBA00004141"/>
    </source>
</evidence>
<keyword evidence="9" id="KW-1185">Reference proteome</keyword>
<feature type="transmembrane region" description="Helical" evidence="6">
    <location>
        <begin position="148"/>
        <end position="167"/>
    </location>
</feature>
<dbReference type="Pfam" id="PF01061">
    <property type="entry name" value="ABC2_membrane"/>
    <property type="match status" value="1"/>
</dbReference>
<evidence type="ECO:0000256" key="3">
    <source>
        <dbReference type="ARBA" id="ARBA00022989"/>
    </source>
</evidence>
<comment type="caution">
    <text evidence="8">The sequence shown here is derived from an EMBL/GenBank/DDBJ whole genome shotgun (WGS) entry which is preliminary data.</text>
</comment>
<dbReference type="EMBL" id="BLLK01000022">
    <property type="protein sequence ID" value="GFH47256.1"/>
    <property type="molecule type" value="Genomic_DNA"/>
</dbReference>
<name>A0AAD3CLV7_9STRA</name>
<feature type="region of interest" description="Disordered" evidence="5">
    <location>
        <begin position="93"/>
        <end position="117"/>
    </location>
</feature>
<dbReference type="GO" id="GO:0140359">
    <property type="term" value="F:ABC-type transporter activity"/>
    <property type="evidence" value="ECO:0007669"/>
    <property type="project" value="InterPro"/>
</dbReference>
<keyword evidence="4 6" id="KW-0472">Membrane</keyword>
<gene>
    <name evidence="8" type="ORF">CTEN210_03731</name>
</gene>
<evidence type="ECO:0000313" key="8">
    <source>
        <dbReference type="EMBL" id="GFH47256.1"/>
    </source>
</evidence>
<accession>A0AAD3CLV7</accession>
<dbReference type="AlphaFoldDB" id="A0AAD3CLV7"/>
<sequence>MEKETEIPRASDESIMSFEDSSRAKYFPESSNLTTGTNMATAEDEIRLKSNSSAVIDLDTGGRMFTKENESKETKDLDFSSEQNARVIDLGIPKDEWENKPTGPLHSNGEGTERTDLESYAQPPTYWKLATVFKRNLKNQYISNIANVVGRLASYSILSILIGWIFFQVGEGANSASDGLTFTEADLLIRTNIFVLNVSYLLPFSSIPVFVGDKRFFVAESALGLYSPWMYGLSQGHP</sequence>
<dbReference type="GO" id="GO:0016020">
    <property type="term" value="C:membrane"/>
    <property type="evidence" value="ECO:0007669"/>
    <property type="project" value="UniProtKB-SubCell"/>
</dbReference>
<organism evidence="8 9">
    <name type="scientific">Chaetoceros tenuissimus</name>
    <dbReference type="NCBI Taxonomy" id="426638"/>
    <lineage>
        <taxon>Eukaryota</taxon>
        <taxon>Sar</taxon>
        <taxon>Stramenopiles</taxon>
        <taxon>Ochrophyta</taxon>
        <taxon>Bacillariophyta</taxon>
        <taxon>Coscinodiscophyceae</taxon>
        <taxon>Chaetocerotophycidae</taxon>
        <taxon>Chaetocerotales</taxon>
        <taxon>Chaetocerotaceae</taxon>
        <taxon>Chaetoceros</taxon>
    </lineage>
</organism>
<feature type="transmembrane region" description="Helical" evidence="6">
    <location>
        <begin position="187"/>
        <end position="211"/>
    </location>
</feature>
<proteinExistence type="predicted"/>
<feature type="region of interest" description="Disordered" evidence="5">
    <location>
        <begin position="1"/>
        <end position="38"/>
    </location>
</feature>
<evidence type="ECO:0000256" key="4">
    <source>
        <dbReference type="ARBA" id="ARBA00023136"/>
    </source>
</evidence>
<keyword evidence="3 6" id="KW-1133">Transmembrane helix</keyword>
<feature type="compositionally biased region" description="Basic and acidic residues" evidence="5">
    <location>
        <begin position="1"/>
        <end position="12"/>
    </location>
</feature>
<evidence type="ECO:0000313" key="9">
    <source>
        <dbReference type="Proteomes" id="UP001054902"/>
    </source>
</evidence>
<keyword evidence="2 6" id="KW-0812">Transmembrane</keyword>
<evidence type="ECO:0000256" key="5">
    <source>
        <dbReference type="SAM" id="MobiDB-lite"/>
    </source>
</evidence>
<evidence type="ECO:0000256" key="2">
    <source>
        <dbReference type="ARBA" id="ARBA00022692"/>
    </source>
</evidence>
<dbReference type="Proteomes" id="UP001054902">
    <property type="component" value="Unassembled WGS sequence"/>
</dbReference>
<feature type="compositionally biased region" description="Polar residues" evidence="5">
    <location>
        <begin position="29"/>
        <end position="38"/>
    </location>
</feature>
<comment type="subcellular location">
    <subcellularLocation>
        <location evidence="1">Membrane</location>
        <topology evidence="1">Multi-pass membrane protein</topology>
    </subcellularLocation>
</comment>
<evidence type="ECO:0000256" key="6">
    <source>
        <dbReference type="SAM" id="Phobius"/>
    </source>
</evidence>
<protein>
    <recommendedName>
        <fullName evidence="7">ABC-2 type transporter transmembrane domain-containing protein</fullName>
    </recommendedName>
</protein>
<evidence type="ECO:0000259" key="7">
    <source>
        <dbReference type="Pfam" id="PF01061"/>
    </source>
</evidence>
<dbReference type="InterPro" id="IPR013525">
    <property type="entry name" value="ABC2_TM"/>
</dbReference>